<protein>
    <submittedName>
        <fullName evidence="1">Uncharacterized protein</fullName>
    </submittedName>
</protein>
<accession>A0A1T3NIF4</accession>
<organism evidence="1 2">
    <name type="scientific">Embleya scabrispora</name>
    <dbReference type="NCBI Taxonomy" id="159449"/>
    <lineage>
        <taxon>Bacteria</taxon>
        <taxon>Bacillati</taxon>
        <taxon>Actinomycetota</taxon>
        <taxon>Actinomycetes</taxon>
        <taxon>Kitasatosporales</taxon>
        <taxon>Streptomycetaceae</taxon>
        <taxon>Embleya</taxon>
    </lineage>
</organism>
<evidence type="ECO:0000313" key="2">
    <source>
        <dbReference type="Proteomes" id="UP000190037"/>
    </source>
</evidence>
<keyword evidence="2" id="KW-1185">Reference proteome</keyword>
<gene>
    <name evidence="1" type="ORF">B4N89_44825</name>
</gene>
<proteinExistence type="predicted"/>
<name>A0A1T3NIF4_9ACTN</name>
<sequence>MLAERVAEASAITAFRDRIARHEQSCRHCASHATAKWCPRGKALFEASCAWCRRRAVCVEHGDELICVACADLAEKAVCSGCGEHRYATRFRDGDVCRTCAPLFR</sequence>
<dbReference type="AlphaFoldDB" id="A0A1T3NIF4"/>
<dbReference type="EMBL" id="MWQN01000005">
    <property type="protein sequence ID" value="OPC76619.1"/>
    <property type="molecule type" value="Genomic_DNA"/>
</dbReference>
<evidence type="ECO:0000313" key="1">
    <source>
        <dbReference type="EMBL" id="OPC76619.1"/>
    </source>
</evidence>
<dbReference type="Proteomes" id="UP000190037">
    <property type="component" value="Unassembled WGS sequence"/>
</dbReference>
<reference evidence="1 2" key="1">
    <citation type="submission" date="2017-03" db="EMBL/GenBank/DDBJ databases">
        <title>Draft genome sequence of Streptomyces scabrisporus NF3, endophyte isolated from Amphipterygium adstringens.</title>
        <authorList>
            <person name="Vazquez M."/>
            <person name="Ceapa C.D."/>
            <person name="Rodriguez Luna D."/>
            <person name="Sanchez Esquivel S."/>
        </authorList>
    </citation>
    <scope>NUCLEOTIDE SEQUENCE [LARGE SCALE GENOMIC DNA]</scope>
    <source>
        <strain evidence="1 2">NF3</strain>
    </source>
</reference>
<comment type="caution">
    <text evidence="1">The sequence shown here is derived from an EMBL/GenBank/DDBJ whole genome shotgun (WGS) entry which is preliminary data.</text>
</comment>